<evidence type="ECO:0000256" key="3">
    <source>
        <dbReference type="ARBA" id="ARBA00023163"/>
    </source>
</evidence>
<dbReference type="GO" id="GO:0003677">
    <property type="term" value="F:DNA binding"/>
    <property type="evidence" value="ECO:0007669"/>
    <property type="project" value="UniProtKB-KW"/>
</dbReference>
<dbReference type="PROSITE" id="PS50932">
    <property type="entry name" value="HTH_LACI_2"/>
    <property type="match status" value="1"/>
</dbReference>
<keyword evidence="1" id="KW-0805">Transcription regulation</keyword>
<sequence length="340" mass="37753">MRDVAAKAGVDPSTVSLALRNSPRLPEKTRLQIQKIAAELGYKANPYVSALMQHRSRGRNPDAAPTLAYLTSHPTRAVWKSVPYLKRFYLGCEAEASRLGWKLEEFWTGDVEWKAERLGKIMAYRSINAVLVAPVGCGEPLQEFPWMHFHSVAIGSSLKGFGLHYVRPNYFINAQICVQACLERGYRRIGFAVSAAHNHRLAQRHLGGCLVFQQLDLSLKILLPPHFDENDSLDQLIPWIRKENVEVILTIYGQDQAVDSLRAAGLRVPEDVAVVSLAVSPDESMSGVDEKLEVIGNKSVQMLVGMLPNGQPGEQTDPTEVLVKGNWKDGSTLPKKKPSH</sequence>
<name>A0ABU1AJD6_9BACT</name>
<dbReference type="RefSeq" id="WP_308984353.1">
    <property type="nucleotide sequence ID" value="NZ_JARXIC010000006.1"/>
</dbReference>
<dbReference type="InterPro" id="IPR028082">
    <property type="entry name" value="Peripla_BP_I"/>
</dbReference>
<dbReference type="SUPFAM" id="SSF47413">
    <property type="entry name" value="lambda repressor-like DNA-binding domains"/>
    <property type="match status" value="1"/>
</dbReference>
<evidence type="ECO:0000313" key="5">
    <source>
        <dbReference type="EMBL" id="MDQ8193866.1"/>
    </source>
</evidence>
<comment type="caution">
    <text evidence="5">The sequence shown here is derived from an EMBL/GenBank/DDBJ whole genome shotgun (WGS) entry which is preliminary data.</text>
</comment>
<evidence type="ECO:0000256" key="2">
    <source>
        <dbReference type="ARBA" id="ARBA00023125"/>
    </source>
</evidence>
<keyword evidence="2 5" id="KW-0238">DNA-binding</keyword>
<keyword evidence="6" id="KW-1185">Reference proteome</keyword>
<dbReference type="Proteomes" id="UP001243717">
    <property type="component" value="Unassembled WGS sequence"/>
</dbReference>
<dbReference type="InterPro" id="IPR000843">
    <property type="entry name" value="HTH_LacI"/>
</dbReference>
<dbReference type="Pfam" id="PF13377">
    <property type="entry name" value="Peripla_BP_3"/>
    <property type="match status" value="1"/>
</dbReference>
<organism evidence="5 6">
    <name type="scientific">Thalassobacterium sedimentorum</name>
    <dbReference type="NCBI Taxonomy" id="3041258"/>
    <lineage>
        <taxon>Bacteria</taxon>
        <taxon>Pseudomonadati</taxon>
        <taxon>Verrucomicrobiota</taxon>
        <taxon>Opitutia</taxon>
        <taxon>Puniceicoccales</taxon>
        <taxon>Coraliomargaritaceae</taxon>
        <taxon>Thalassobacterium</taxon>
    </lineage>
</organism>
<evidence type="ECO:0000259" key="4">
    <source>
        <dbReference type="PROSITE" id="PS50932"/>
    </source>
</evidence>
<protein>
    <submittedName>
        <fullName evidence="5">LacI family DNA-binding transcriptional regulator</fullName>
    </submittedName>
</protein>
<dbReference type="Gene3D" id="1.10.260.40">
    <property type="entry name" value="lambda repressor-like DNA-binding domains"/>
    <property type="match status" value="1"/>
</dbReference>
<proteinExistence type="predicted"/>
<dbReference type="InterPro" id="IPR010982">
    <property type="entry name" value="Lambda_DNA-bd_dom_sf"/>
</dbReference>
<dbReference type="Pfam" id="PF00356">
    <property type="entry name" value="LacI"/>
    <property type="match status" value="1"/>
</dbReference>
<dbReference type="CDD" id="cd01392">
    <property type="entry name" value="HTH_LacI"/>
    <property type="match status" value="1"/>
</dbReference>
<dbReference type="Gene3D" id="3.40.50.2300">
    <property type="match status" value="2"/>
</dbReference>
<dbReference type="PANTHER" id="PTHR30146:SF109">
    <property type="entry name" value="HTH-TYPE TRANSCRIPTIONAL REGULATOR GALS"/>
    <property type="match status" value="1"/>
</dbReference>
<reference evidence="5 6" key="1">
    <citation type="submission" date="2023-04" db="EMBL/GenBank/DDBJ databases">
        <title>A novel bacteria isolated from coastal sediment.</title>
        <authorList>
            <person name="Liu X.-J."/>
            <person name="Du Z.-J."/>
        </authorList>
    </citation>
    <scope>NUCLEOTIDE SEQUENCE [LARGE SCALE GENOMIC DNA]</scope>
    <source>
        <strain evidence="5 6">SDUM461004</strain>
    </source>
</reference>
<dbReference type="SUPFAM" id="SSF53822">
    <property type="entry name" value="Periplasmic binding protein-like I"/>
    <property type="match status" value="1"/>
</dbReference>
<evidence type="ECO:0000256" key="1">
    <source>
        <dbReference type="ARBA" id="ARBA00023015"/>
    </source>
</evidence>
<keyword evidence="3" id="KW-0804">Transcription</keyword>
<dbReference type="InterPro" id="IPR046335">
    <property type="entry name" value="LacI/GalR-like_sensor"/>
</dbReference>
<gene>
    <name evidence="5" type="ORF">QEH59_05490</name>
</gene>
<dbReference type="EMBL" id="JARXIC010000006">
    <property type="protein sequence ID" value="MDQ8193866.1"/>
    <property type="molecule type" value="Genomic_DNA"/>
</dbReference>
<accession>A0ABU1AJD6</accession>
<feature type="domain" description="HTH lacI-type" evidence="4">
    <location>
        <begin position="1"/>
        <end position="53"/>
    </location>
</feature>
<evidence type="ECO:0000313" key="6">
    <source>
        <dbReference type="Proteomes" id="UP001243717"/>
    </source>
</evidence>
<dbReference type="SMART" id="SM00354">
    <property type="entry name" value="HTH_LACI"/>
    <property type="match status" value="1"/>
</dbReference>
<dbReference type="PANTHER" id="PTHR30146">
    <property type="entry name" value="LACI-RELATED TRANSCRIPTIONAL REPRESSOR"/>
    <property type="match status" value="1"/>
</dbReference>